<accession>A0A158QQE7</accession>
<dbReference type="AlphaFoldDB" id="A0A158QQE7"/>
<name>A0A158QQE7_HAEPC</name>
<evidence type="ECO:0000313" key="3">
    <source>
        <dbReference type="WBParaSite" id="HPLM_0001478801-mRNA-1"/>
    </source>
</evidence>
<dbReference type="PANTHER" id="PTHR21818:SF0">
    <property type="entry name" value="FANCONI ANEMIA GROUP I PROTEIN"/>
    <property type="match status" value="1"/>
</dbReference>
<reference evidence="3" key="1">
    <citation type="submission" date="2016-04" db="UniProtKB">
        <authorList>
            <consortium name="WormBaseParasite"/>
        </authorList>
    </citation>
    <scope>IDENTIFICATION</scope>
</reference>
<dbReference type="InterPro" id="IPR029312">
    <property type="entry name" value="FANCI_HD2"/>
</dbReference>
<dbReference type="Pfam" id="PF14676">
    <property type="entry name" value="FANCI_S2"/>
    <property type="match status" value="1"/>
</dbReference>
<dbReference type="WBParaSite" id="HPLM_0001478801-mRNA-1">
    <property type="protein sequence ID" value="HPLM_0001478801-mRNA-1"/>
    <property type="gene ID" value="HPLM_0001478801"/>
</dbReference>
<feature type="domain" description="FANCI helical" evidence="2">
    <location>
        <begin position="181"/>
        <end position="256"/>
    </location>
</feature>
<dbReference type="InterPro" id="IPR029315">
    <property type="entry name" value="FANCI_S2"/>
</dbReference>
<sequence length="265" mass="29498">LGEDTQTWQLLSEATVLLLQSLLRLPSTKEVTVVDGRVADGCLIWMFASKALVKLIMVRRKDLSSHLAMIIESVSTSSASIALIYVDMLVDIVRNCTLDVLNNWRELEGLLKCICRISRDISVSLVRCLMPVISHRTQLREQLLKSVKGSLLDSRHADAVVPILMLLFRSFSKRPNVVLGSQMSQSFATFSSQTLQAMGYKRKTDDTVCLEVIGLLKRCLTQWTPTKMAVYLGFAEEGSRNSTMAGQCLDMLLSHATTGELNLET</sequence>
<dbReference type="Pfam" id="PF14680">
    <property type="entry name" value="FANCI_HD2"/>
    <property type="match status" value="1"/>
</dbReference>
<protein>
    <submittedName>
        <fullName evidence="3">FANCI_HD2 domain-containing protein</fullName>
    </submittedName>
</protein>
<evidence type="ECO:0000259" key="1">
    <source>
        <dbReference type="Pfam" id="PF14676"/>
    </source>
</evidence>
<dbReference type="InterPro" id="IPR026171">
    <property type="entry name" value="FANCI"/>
</dbReference>
<dbReference type="GO" id="GO:0006281">
    <property type="term" value="P:DNA repair"/>
    <property type="evidence" value="ECO:0007669"/>
    <property type="project" value="InterPro"/>
</dbReference>
<dbReference type="PANTHER" id="PTHR21818">
    <property type="entry name" value="BC025462 PROTEIN"/>
    <property type="match status" value="1"/>
</dbReference>
<feature type="domain" description="FANCI solenoid 2" evidence="1">
    <location>
        <begin position="44"/>
        <end position="153"/>
    </location>
</feature>
<dbReference type="OMA" id="KCICRIS"/>
<dbReference type="GO" id="GO:0070182">
    <property type="term" value="F:DNA polymerase binding"/>
    <property type="evidence" value="ECO:0007669"/>
    <property type="project" value="TreeGrafter"/>
</dbReference>
<evidence type="ECO:0000259" key="2">
    <source>
        <dbReference type="Pfam" id="PF14680"/>
    </source>
</evidence>
<proteinExistence type="predicted"/>
<organism evidence="3">
    <name type="scientific">Haemonchus placei</name>
    <name type="common">Barber's pole worm</name>
    <dbReference type="NCBI Taxonomy" id="6290"/>
    <lineage>
        <taxon>Eukaryota</taxon>
        <taxon>Metazoa</taxon>
        <taxon>Ecdysozoa</taxon>
        <taxon>Nematoda</taxon>
        <taxon>Chromadorea</taxon>
        <taxon>Rhabditida</taxon>
        <taxon>Rhabditina</taxon>
        <taxon>Rhabditomorpha</taxon>
        <taxon>Strongyloidea</taxon>
        <taxon>Trichostrongylidae</taxon>
        <taxon>Haemonchus</taxon>
    </lineage>
</organism>